<dbReference type="InterPro" id="IPR056863">
    <property type="entry name" value="LMN_ATRN_NET-like_EGF"/>
</dbReference>
<evidence type="ECO:0000256" key="11">
    <source>
        <dbReference type="PROSITE-ProRule" id="PRU00122"/>
    </source>
</evidence>
<feature type="coiled-coil region" evidence="13">
    <location>
        <begin position="1103"/>
        <end position="1184"/>
    </location>
</feature>
<keyword evidence="4 14" id="KW-0732">Signal</keyword>
<evidence type="ECO:0000256" key="2">
    <source>
        <dbReference type="ARBA" id="ARBA00022525"/>
    </source>
</evidence>
<comment type="caution">
    <text evidence="12">Lacks conserved residue(s) required for the propagation of feature annotation.</text>
</comment>
<proteinExistence type="predicted"/>
<feature type="domain" description="Laminin IV type A" evidence="17">
    <location>
        <begin position="312"/>
        <end position="505"/>
    </location>
</feature>
<dbReference type="CDD" id="cd00055">
    <property type="entry name" value="EGF_Lam"/>
    <property type="match status" value="8"/>
</dbReference>
<dbReference type="GO" id="GO:0070831">
    <property type="term" value="P:basement membrane assembly"/>
    <property type="evidence" value="ECO:0007669"/>
    <property type="project" value="TreeGrafter"/>
</dbReference>
<feature type="chain" id="PRO_5042893786" evidence="14">
    <location>
        <begin position="27"/>
        <end position="2259"/>
    </location>
</feature>
<feature type="disulfide bond" evidence="12">
    <location>
        <begin position="90"/>
        <end position="99"/>
    </location>
</feature>
<dbReference type="Gene3D" id="2.170.300.10">
    <property type="entry name" value="Tie2 ligand-binding domain superfamily"/>
    <property type="match status" value="1"/>
</dbReference>
<feature type="domain" description="Laminin EGF-like" evidence="16">
    <location>
        <begin position="20"/>
        <end position="68"/>
    </location>
</feature>
<feature type="signal peptide" evidence="14">
    <location>
        <begin position="1"/>
        <end position="26"/>
    </location>
</feature>
<evidence type="ECO:0000256" key="6">
    <source>
        <dbReference type="ARBA" id="ARBA00022869"/>
    </source>
</evidence>
<dbReference type="GO" id="GO:0016477">
    <property type="term" value="P:cell migration"/>
    <property type="evidence" value="ECO:0007669"/>
    <property type="project" value="TreeGrafter"/>
</dbReference>
<evidence type="ECO:0000256" key="5">
    <source>
        <dbReference type="ARBA" id="ARBA00022737"/>
    </source>
</evidence>
<dbReference type="FunFam" id="2.10.25.10:FF:000209">
    <property type="entry name" value="Laminin subunit alpha 5"/>
    <property type="match status" value="1"/>
</dbReference>
<protein>
    <submittedName>
        <fullName evidence="18">Uncharacterized protein</fullName>
    </submittedName>
</protein>
<dbReference type="SUPFAM" id="SSF57196">
    <property type="entry name" value="EGF/Laminin"/>
    <property type="match status" value="6"/>
</dbReference>
<keyword evidence="9" id="KW-0325">Glycoprotein</keyword>
<name>A0AAN8NNV8_POLSC</name>
<dbReference type="FunFam" id="2.10.25.10:FF:000189">
    <property type="entry name" value="Laminin subunit alpha 2"/>
    <property type="match status" value="1"/>
</dbReference>
<dbReference type="InterPro" id="IPR000034">
    <property type="entry name" value="Laminin_IV"/>
</dbReference>
<sequence length="2259" mass="251897">MGNRLFWVVHVKRCVFILACSCHATGSEHPACNVDTGQCNCRGNVTGRACDQCLNRHWGIDSGFGCRPCDCNPIGSLLSTCDAVTGQCVCKPGVGGLKCDTCLPNYYGFSMKGCSKCQECKLLGHVCHPETGRCVCPPHTQGVHCQTCTPDAWGYEVLKGCKPCECDSGGSTKSQCDFNTGECTCRKGFRGTRCDTCDNGYYNFPFCKACDCEFGGTLNETCDATTGRCRCDNHGVCRCKPNVIGKKCDTCKSGTFGIQAENPNGCTACFCFGRSASCTQAGLHWSQIRAGRSRSVVIEYDPSSPFKNTLPIDSQQICYINLAMPGEEEVTINGLDTGLNVTNNLRTLPGDSEDIKIGVSFLIDTPVYWKLPRQFLGDKVLSYGGYLKFLVETEGGNTQFPQTILATYPLVQLQGNGKIVLQHFPLLPNKFGKYEVRLHESLWQDKYQPDRKVSRETFMVALQNIQHILIRASESADFNKAVLRDVSLDTAAASTGLELAGGVELCECPPEYNSTSCQDPSIGFFRWYDKDVNTATILIQLVGEARPCDCNNRSTTCDIETGFCQKCTHNTGGPHCERCGEGYYGDPSSSPCLSCPCPSPERNFAVSCHVAPGREPICNCKPGYSGQFCERCAYGWFGRTETPGGSCQPCKCNVFGSVSDECDEKTGQCNCRPGIDGRDCSVCPEGTVLTHKGCSNCEDDCSGLLIKDFKKMTKSLETRVRGDLENLHAPWEKLKELERKLTATRKSLRDWKGTTEIIDNLIESNIPHEFKTKTKNLLLKAHSIEGRAKMAKNDASYVRKEAEHLVKKIKDVNEDVDRTIENLKFYSGNRESAMNDSAALSEAVGLLEEIKNRDLIPKKQEVEEILDHCTGVLNRTMHMTESFPEVWEIKEKLKILHEKLEELEAHIKRTIELSQKRFYQANENQNRIIHLKKKLGKFTSQLEEVDDVRGQADNLLFDADSYLTEVEENIKNLTGVKSRLANATELLKTKEGILQNLNPLYRNKYVKPAQMHAAILMKKAKELKDLFNTTSDTDLALAASKRYQDIIDDLEIAKMAAKDAINSELMYKIFPPEFEKSVLNRSDVLKILSTRLKDTGAQQGEKNVELRDKLDEVKKTVDKVEDTVRQIGTSDNKLSGDIYTLENKTVEGDVKSAMENMEKMQRVLEEAKKNIEKVKEDMVKDLKQKIGNMGKENSVLGLLEARKDGWYLPVLSLGNVQNSLSTNRNALKLAEKLNRTSGEHTKLPSLTHLTNRLTELKNKITEAKHTAESIRLSLSSNSTKGCVRSFKVSGLQPTTTGRLALTLTVDPLQSNRIIFFLPSSTTSDFMALEMVDGNVRFVWNNGGGTGVISKSLIEDTKRIGPQWFKIVVERISHTAKLWVYSEDVSDPKPVTNSSNSNFGRLDVGSNDRIWVGGLPQNYDRPSEILSLQQGLPGCLHSLSLNHRPIGLWNYYTDSTDSCSACEKGIDDVVEGSAYFFNGKGYSLLKHAPKAIYNRYQFSVALKFKTYDDNSILFLAISADKARYASLILRDGRVVFQIGYGGESQLEMSTTKKYNDGNWTTIEASRNFDRRRIIEKGLLRVEDEMKEAAPPTPPMQSQIPELATADYLVGGHPPGYDFGSLNLRLPKPFLGCLSDIFVEKDIYNPLKGKSNGVGTSCTEKILKTAGFHGKGYLKLEATRLKKDSSFGLALRTLQSNGLVLLANGMVHKPSEVKDLENEISNEIETRLPGEDRRRESYYSVSLVDGRIEVRINAGNGVITLVSQKFCNDGRFHSILVNKMAKKLELRVDDELQSSSTLPGGAIVVKAKDLYLGGVPESIDASVYASDTTPFVGTITDLLFNNMLQQFDKPVYSTGVDIGRLGPENVDNMTFVETTKQPPQNHFQCYRSRKYSLDPRAAKLGDSLNSFIQMNLRRRGIFQKNYSVQLDFRTYHPNGLLFFISGANKGGKHKNFLVATLKNGQLHVVVKTKKKLEAVSEARLNNGTWHTVSIVRIERKLTIEVNKGEHMRLKLPKKVNLSNSMYVGGTSEYEMLDPYVTKLPRFTGCVKNLKINNQTEDLIGEKSLHQGVGQCFPHIEKGSYFSGDAYVAYRKDLKIENLLKIELEFRTSEMSGVLLSFSDFLGQPALSLEINNGKIIFIADFDMDVKFRLVHEFVSEFVVCDNKWHRIHVMLDADQLTMRVDQTDVKEVLKRGEYLNATISSPVYIGGLPEHTSGGKPILETRDNFKGCMRNIVIGDVMIDFTTLNLRQNVLIGSCPANNNH</sequence>
<evidence type="ECO:0000259" key="15">
    <source>
        <dbReference type="PROSITE" id="PS50025"/>
    </source>
</evidence>
<feature type="domain" description="Laminin G" evidence="15">
    <location>
        <begin position="1473"/>
        <end position="1656"/>
    </location>
</feature>
<feature type="disulfide bond" evidence="12">
    <location>
        <begin position="185"/>
        <end position="194"/>
    </location>
</feature>
<feature type="disulfide bond" evidence="12">
    <location>
        <begin position="652"/>
        <end position="669"/>
    </location>
</feature>
<organism evidence="18 19">
    <name type="scientific">Polyplax serrata</name>
    <name type="common">Common mouse louse</name>
    <dbReference type="NCBI Taxonomy" id="468196"/>
    <lineage>
        <taxon>Eukaryota</taxon>
        <taxon>Metazoa</taxon>
        <taxon>Ecdysozoa</taxon>
        <taxon>Arthropoda</taxon>
        <taxon>Hexapoda</taxon>
        <taxon>Insecta</taxon>
        <taxon>Pterygota</taxon>
        <taxon>Neoptera</taxon>
        <taxon>Paraneoptera</taxon>
        <taxon>Psocodea</taxon>
        <taxon>Troctomorpha</taxon>
        <taxon>Phthiraptera</taxon>
        <taxon>Anoplura</taxon>
        <taxon>Polyplacidae</taxon>
        <taxon>Polyplax</taxon>
    </lineage>
</organism>
<dbReference type="PROSITE" id="PS00022">
    <property type="entry name" value="EGF_1"/>
    <property type="match status" value="1"/>
</dbReference>
<dbReference type="InterPro" id="IPR013320">
    <property type="entry name" value="ConA-like_dom_sf"/>
</dbReference>
<gene>
    <name evidence="18" type="ORF">RUM43_009097</name>
</gene>
<dbReference type="Gene3D" id="2.10.25.10">
    <property type="entry name" value="Laminin"/>
    <property type="match status" value="7"/>
</dbReference>
<feature type="domain" description="Laminin EGF-like" evidence="16">
    <location>
        <begin position="69"/>
        <end position="116"/>
    </location>
</feature>
<dbReference type="GO" id="GO:0009887">
    <property type="term" value="P:animal organ morphogenesis"/>
    <property type="evidence" value="ECO:0007669"/>
    <property type="project" value="TreeGrafter"/>
</dbReference>
<evidence type="ECO:0000256" key="10">
    <source>
        <dbReference type="ARBA" id="ARBA00023292"/>
    </source>
</evidence>
<evidence type="ECO:0000256" key="9">
    <source>
        <dbReference type="ARBA" id="ARBA00023180"/>
    </source>
</evidence>
<dbReference type="GO" id="GO:0030155">
    <property type="term" value="P:regulation of cell adhesion"/>
    <property type="evidence" value="ECO:0007669"/>
    <property type="project" value="InterPro"/>
</dbReference>
<dbReference type="CDD" id="cd00110">
    <property type="entry name" value="LamG"/>
    <property type="match status" value="5"/>
</dbReference>
<feature type="disulfide bond" evidence="12">
    <location>
        <begin position="20"/>
        <end position="32"/>
    </location>
</feature>
<dbReference type="PROSITE" id="PS01248">
    <property type="entry name" value="EGF_LAM_1"/>
    <property type="match status" value="4"/>
</dbReference>
<dbReference type="FunFam" id="2.10.25.10:FF:000074">
    <property type="entry name" value="Laminin subunit alpha"/>
    <property type="match status" value="1"/>
</dbReference>
<dbReference type="InterPro" id="IPR009254">
    <property type="entry name" value="Laminin_aI"/>
</dbReference>
<feature type="disulfide bond" evidence="12">
    <location>
        <begin position="22"/>
        <end position="39"/>
    </location>
</feature>
<feature type="disulfide bond" evidence="12">
    <location>
        <begin position="166"/>
        <end position="183"/>
    </location>
</feature>
<dbReference type="GO" id="GO:0034446">
    <property type="term" value="P:substrate adhesion-dependent cell spreading"/>
    <property type="evidence" value="ECO:0007669"/>
    <property type="project" value="TreeGrafter"/>
</dbReference>
<feature type="disulfide bond" evidence="12">
    <location>
        <begin position="567"/>
        <end position="576"/>
    </location>
</feature>
<dbReference type="Proteomes" id="UP001372834">
    <property type="component" value="Unassembled WGS sequence"/>
</dbReference>
<dbReference type="GO" id="GO:0150043">
    <property type="term" value="F:structural constituent of synapse-associated extracellular matrix"/>
    <property type="evidence" value="ECO:0007669"/>
    <property type="project" value="TreeGrafter"/>
</dbReference>
<dbReference type="InterPro" id="IPR001791">
    <property type="entry name" value="Laminin_G"/>
</dbReference>
<feature type="disulfide bond" evidence="12">
    <location>
        <begin position="210"/>
        <end position="222"/>
    </location>
</feature>
<evidence type="ECO:0000313" key="19">
    <source>
        <dbReference type="Proteomes" id="UP001372834"/>
    </source>
</evidence>
<evidence type="ECO:0000256" key="8">
    <source>
        <dbReference type="ARBA" id="ARBA00023157"/>
    </source>
</evidence>
<feature type="disulfide bond" evidence="12">
    <location>
        <begin position="71"/>
        <end position="88"/>
    </location>
</feature>
<evidence type="ECO:0000259" key="17">
    <source>
        <dbReference type="PROSITE" id="PS51115"/>
    </source>
</evidence>
<feature type="disulfide bond" evidence="12">
    <location>
        <begin position="69"/>
        <end position="81"/>
    </location>
</feature>
<dbReference type="SMART" id="SM00281">
    <property type="entry name" value="LamB"/>
    <property type="match status" value="1"/>
</dbReference>
<evidence type="ECO:0000256" key="3">
    <source>
        <dbReference type="ARBA" id="ARBA00022530"/>
    </source>
</evidence>
<dbReference type="SMART" id="SM00181">
    <property type="entry name" value="EGF"/>
    <property type="match status" value="6"/>
</dbReference>
<dbReference type="PANTHER" id="PTHR10574:SF365">
    <property type="entry name" value="NETRIN-A-RELATED"/>
    <property type="match status" value="1"/>
</dbReference>
<feature type="coiled-coil region" evidence="13">
    <location>
        <begin position="1246"/>
        <end position="1273"/>
    </location>
</feature>
<feature type="domain" description="Laminin G" evidence="15">
    <location>
        <begin position="1895"/>
        <end position="2069"/>
    </location>
</feature>
<feature type="disulfide bond" evidence="11">
    <location>
        <begin position="2226"/>
        <end position="2253"/>
    </location>
</feature>
<feature type="domain" description="Laminin G" evidence="15">
    <location>
        <begin position="1661"/>
        <end position="1883"/>
    </location>
</feature>
<dbReference type="GO" id="GO:0043256">
    <property type="term" value="C:laminin complex"/>
    <property type="evidence" value="ECO:0007669"/>
    <property type="project" value="TreeGrafter"/>
</dbReference>
<feature type="disulfide bond" evidence="12">
    <location>
        <begin position="164"/>
        <end position="176"/>
    </location>
</feature>
<reference evidence="18 19" key="1">
    <citation type="submission" date="2023-10" db="EMBL/GenBank/DDBJ databases">
        <title>Genomes of two closely related lineages of the louse Polyplax serrata with different host specificities.</title>
        <authorList>
            <person name="Martinu J."/>
            <person name="Tarabai H."/>
            <person name="Stefka J."/>
            <person name="Hypsa V."/>
        </authorList>
    </citation>
    <scope>NUCLEOTIDE SEQUENCE [LARGE SCALE GENOMIC DNA]</scope>
    <source>
        <strain evidence="18">HR10_N</strain>
    </source>
</reference>
<feature type="domain" description="Laminin G" evidence="15">
    <location>
        <begin position="1275"/>
        <end position="1461"/>
    </location>
</feature>
<evidence type="ECO:0000313" key="18">
    <source>
        <dbReference type="EMBL" id="KAK6623245.1"/>
    </source>
</evidence>
<dbReference type="SUPFAM" id="SSF49899">
    <property type="entry name" value="Concanavalin A-like lectins/glucanases"/>
    <property type="match status" value="5"/>
</dbReference>
<keyword evidence="2" id="KW-0964">Secreted</keyword>
<dbReference type="Pfam" id="PF06008">
    <property type="entry name" value="Laminin_I"/>
    <property type="match status" value="1"/>
</dbReference>
<evidence type="ECO:0000256" key="1">
    <source>
        <dbReference type="ARBA" id="ARBA00004302"/>
    </source>
</evidence>
<comment type="caution">
    <text evidence="18">The sequence shown here is derived from an EMBL/GenBank/DDBJ whole genome shotgun (WGS) entry which is preliminary data.</text>
</comment>
<dbReference type="FunFam" id="2.10.25.10:FF:000090">
    <property type="entry name" value="laminin subunit alpha"/>
    <property type="match status" value="1"/>
</dbReference>
<dbReference type="GO" id="GO:0045995">
    <property type="term" value="P:regulation of embryonic development"/>
    <property type="evidence" value="ECO:0007669"/>
    <property type="project" value="InterPro"/>
</dbReference>
<dbReference type="SMART" id="SM00180">
    <property type="entry name" value="EGF_Lam"/>
    <property type="match status" value="8"/>
</dbReference>
<keyword evidence="5" id="KW-0677">Repeat</keyword>
<dbReference type="PROSITE" id="PS51115">
    <property type="entry name" value="LAMININ_IVA"/>
    <property type="match status" value="1"/>
</dbReference>
<dbReference type="Pfam" id="PF00053">
    <property type="entry name" value="EGF_laminin"/>
    <property type="match status" value="7"/>
</dbReference>
<feature type="domain" description="Laminin EGF-like" evidence="16">
    <location>
        <begin position="210"/>
        <end position="268"/>
    </location>
</feature>
<dbReference type="SMART" id="SM00282">
    <property type="entry name" value="LamG"/>
    <property type="match status" value="5"/>
</dbReference>
<feature type="coiled-coil region" evidence="13">
    <location>
        <begin position="886"/>
        <end position="913"/>
    </location>
</feature>
<dbReference type="Pfam" id="PF00052">
    <property type="entry name" value="Laminin_B"/>
    <property type="match status" value="1"/>
</dbReference>
<feature type="disulfide bond" evidence="12">
    <location>
        <begin position="41"/>
        <end position="50"/>
    </location>
</feature>
<dbReference type="GO" id="GO:0005178">
    <property type="term" value="F:integrin binding"/>
    <property type="evidence" value="ECO:0007669"/>
    <property type="project" value="TreeGrafter"/>
</dbReference>
<feature type="domain" description="Laminin EGF-like" evidence="16">
    <location>
        <begin position="548"/>
        <end position="594"/>
    </location>
</feature>
<keyword evidence="7 13" id="KW-0175">Coiled coil</keyword>
<dbReference type="Pfam" id="PF24973">
    <property type="entry name" value="EGF_LMN_ATRN"/>
    <property type="match status" value="1"/>
</dbReference>
<keyword evidence="8 12" id="KW-1015">Disulfide bond</keyword>
<accession>A0AAN8NNV8</accession>
<feature type="disulfide bond" evidence="12">
    <location>
        <begin position="239"/>
        <end position="248"/>
    </location>
</feature>
<dbReference type="FunFam" id="2.10.25.10:FF:000188">
    <property type="entry name" value="Laminin subunit gamma 2"/>
    <property type="match status" value="1"/>
</dbReference>
<feature type="disulfide bond" evidence="12">
    <location>
        <begin position="671"/>
        <end position="680"/>
    </location>
</feature>
<feature type="domain" description="Laminin G" evidence="15">
    <location>
        <begin position="2074"/>
        <end position="2253"/>
    </location>
</feature>
<dbReference type="Pfam" id="PF00054">
    <property type="entry name" value="Laminin_G_1"/>
    <property type="match status" value="2"/>
</dbReference>
<dbReference type="InterPro" id="IPR002049">
    <property type="entry name" value="LE_dom"/>
</dbReference>
<dbReference type="GO" id="GO:0007411">
    <property type="term" value="P:axon guidance"/>
    <property type="evidence" value="ECO:0007669"/>
    <property type="project" value="TreeGrafter"/>
</dbReference>
<evidence type="ECO:0000259" key="16">
    <source>
        <dbReference type="PROSITE" id="PS50027"/>
    </source>
</evidence>
<dbReference type="PANTHER" id="PTHR10574">
    <property type="entry name" value="NETRIN/LAMININ-RELATED"/>
    <property type="match status" value="1"/>
</dbReference>
<dbReference type="InterPro" id="IPR050440">
    <property type="entry name" value="Laminin/Netrin_ECM"/>
</dbReference>
<feature type="domain" description="Laminin EGF-like" evidence="16">
    <location>
        <begin position="164"/>
        <end position="209"/>
    </location>
</feature>
<feature type="disulfide bond" evidence="12">
    <location>
        <begin position="650"/>
        <end position="662"/>
    </location>
</feature>
<feature type="disulfide bond" evidence="11">
    <location>
        <begin position="1434"/>
        <end position="1461"/>
    </location>
</feature>
<keyword evidence="3" id="KW-0272">Extracellular matrix</keyword>
<dbReference type="GO" id="GO:0030334">
    <property type="term" value="P:regulation of cell migration"/>
    <property type="evidence" value="ECO:0007669"/>
    <property type="project" value="InterPro"/>
</dbReference>
<evidence type="ECO:0000256" key="4">
    <source>
        <dbReference type="ARBA" id="ARBA00022729"/>
    </source>
</evidence>
<evidence type="ECO:0000256" key="7">
    <source>
        <dbReference type="ARBA" id="ARBA00023054"/>
    </source>
</evidence>
<keyword evidence="6" id="KW-0084">Basement membrane</keyword>
<keyword evidence="10 12" id="KW-0424">Laminin EGF-like domain</keyword>
<dbReference type="PROSITE" id="PS50025">
    <property type="entry name" value="LAM_G_DOMAIN"/>
    <property type="match status" value="5"/>
</dbReference>
<dbReference type="Gene3D" id="2.60.120.200">
    <property type="match status" value="5"/>
</dbReference>
<dbReference type="FunFam" id="2.10.25.10:FF:000242">
    <property type="entry name" value="Laminin subunit alpha 1"/>
    <property type="match status" value="1"/>
</dbReference>
<dbReference type="GO" id="GO:0009888">
    <property type="term" value="P:tissue development"/>
    <property type="evidence" value="ECO:0007669"/>
    <property type="project" value="TreeGrafter"/>
</dbReference>
<dbReference type="Pfam" id="PF02210">
    <property type="entry name" value="Laminin_G_2"/>
    <property type="match status" value="3"/>
</dbReference>
<evidence type="ECO:0000256" key="12">
    <source>
        <dbReference type="PROSITE-ProRule" id="PRU00460"/>
    </source>
</evidence>
<dbReference type="PROSITE" id="PS50027">
    <property type="entry name" value="EGF_LAM_2"/>
    <property type="match status" value="6"/>
</dbReference>
<feature type="domain" description="Laminin EGF-like" evidence="16">
    <location>
        <begin position="650"/>
        <end position="696"/>
    </location>
</feature>
<evidence type="ECO:0000256" key="14">
    <source>
        <dbReference type="SAM" id="SignalP"/>
    </source>
</evidence>
<dbReference type="InterPro" id="IPR000742">
    <property type="entry name" value="EGF"/>
</dbReference>
<evidence type="ECO:0000256" key="13">
    <source>
        <dbReference type="SAM" id="Coils"/>
    </source>
</evidence>
<dbReference type="EMBL" id="JAWJWE010000038">
    <property type="protein sequence ID" value="KAK6623245.1"/>
    <property type="molecule type" value="Genomic_DNA"/>
</dbReference>
<dbReference type="PRINTS" id="PR00011">
    <property type="entry name" value="EGFLAMININ"/>
</dbReference>
<comment type="subcellular location">
    <subcellularLocation>
        <location evidence="1">Secreted</location>
        <location evidence="1">Extracellular space</location>
        <location evidence="1">Extracellular matrix</location>
        <location evidence="1">Basement membrane</location>
    </subcellularLocation>
</comment>